<evidence type="ECO:0000256" key="2">
    <source>
        <dbReference type="ARBA" id="ARBA00022737"/>
    </source>
</evidence>
<evidence type="ECO:0000256" key="1">
    <source>
        <dbReference type="ARBA" id="ARBA00022723"/>
    </source>
</evidence>
<feature type="compositionally biased region" description="Pro residues" evidence="5">
    <location>
        <begin position="186"/>
        <end position="195"/>
    </location>
</feature>
<name>A0A4Z0A5A9_9AGAM</name>
<evidence type="ECO:0008006" key="8">
    <source>
        <dbReference type="Google" id="ProtNLM"/>
    </source>
</evidence>
<feature type="compositionally biased region" description="Acidic residues" evidence="5">
    <location>
        <begin position="200"/>
        <end position="210"/>
    </location>
</feature>
<dbReference type="Proteomes" id="UP000298061">
    <property type="component" value="Unassembled WGS sequence"/>
</dbReference>
<dbReference type="OrthoDB" id="3269380at2759"/>
<gene>
    <name evidence="6" type="ORF">EWM64_g1816</name>
</gene>
<keyword evidence="4" id="KW-0862">Zinc</keyword>
<dbReference type="STRING" id="135208.A0A4Z0A5A9"/>
<keyword evidence="1" id="KW-0479">Metal-binding</keyword>
<proteinExistence type="predicted"/>
<dbReference type="GO" id="GO:0008270">
    <property type="term" value="F:zinc ion binding"/>
    <property type="evidence" value="ECO:0007669"/>
    <property type="project" value="UniProtKB-KW"/>
</dbReference>
<feature type="region of interest" description="Disordered" evidence="5">
    <location>
        <begin position="311"/>
        <end position="356"/>
    </location>
</feature>
<protein>
    <recommendedName>
        <fullName evidence="8">C2H2-type domain-containing protein</fullName>
    </recommendedName>
</protein>
<feature type="region of interest" description="Disordered" evidence="5">
    <location>
        <begin position="160"/>
        <end position="234"/>
    </location>
</feature>
<feature type="compositionally biased region" description="Polar residues" evidence="5">
    <location>
        <begin position="347"/>
        <end position="356"/>
    </location>
</feature>
<accession>A0A4Z0A5A9</accession>
<organism evidence="6 7">
    <name type="scientific">Hericium alpestre</name>
    <dbReference type="NCBI Taxonomy" id="135208"/>
    <lineage>
        <taxon>Eukaryota</taxon>
        <taxon>Fungi</taxon>
        <taxon>Dikarya</taxon>
        <taxon>Basidiomycota</taxon>
        <taxon>Agaricomycotina</taxon>
        <taxon>Agaricomycetes</taxon>
        <taxon>Russulales</taxon>
        <taxon>Hericiaceae</taxon>
        <taxon>Hericium</taxon>
    </lineage>
</organism>
<keyword evidence="2" id="KW-0677">Repeat</keyword>
<dbReference type="InterPro" id="IPR051580">
    <property type="entry name" value="ZnF-Chromatin_assoc"/>
</dbReference>
<dbReference type="PANTHER" id="PTHR23057">
    <property type="entry name" value="JUXTAPOSED WITH ANOTHER ZINC FINGER PROTEIN 1"/>
    <property type="match status" value="1"/>
</dbReference>
<dbReference type="GO" id="GO:0005634">
    <property type="term" value="C:nucleus"/>
    <property type="evidence" value="ECO:0007669"/>
    <property type="project" value="TreeGrafter"/>
</dbReference>
<evidence type="ECO:0000313" key="7">
    <source>
        <dbReference type="Proteomes" id="UP000298061"/>
    </source>
</evidence>
<keyword evidence="7" id="KW-1185">Reference proteome</keyword>
<feature type="compositionally biased region" description="Low complexity" evidence="5">
    <location>
        <begin position="211"/>
        <end position="222"/>
    </location>
</feature>
<reference evidence="6 7" key="1">
    <citation type="submission" date="2019-02" db="EMBL/GenBank/DDBJ databases">
        <title>Genome sequencing of the rare red list fungi Hericium alpestre (H. flagellum).</title>
        <authorList>
            <person name="Buettner E."/>
            <person name="Kellner H."/>
        </authorList>
    </citation>
    <scope>NUCLEOTIDE SEQUENCE [LARGE SCALE GENOMIC DNA]</scope>
    <source>
        <strain evidence="6 7">DSM 108284</strain>
    </source>
</reference>
<evidence type="ECO:0000313" key="6">
    <source>
        <dbReference type="EMBL" id="TFY82202.1"/>
    </source>
</evidence>
<evidence type="ECO:0000256" key="3">
    <source>
        <dbReference type="ARBA" id="ARBA00022771"/>
    </source>
</evidence>
<comment type="caution">
    <text evidence="6">The sequence shown here is derived from an EMBL/GenBank/DDBJ whole genome shotgun (WGS) entry which is preliminary data.</text>
</comment>
<evidence type="ECO:0000256" key="4">
    <source>
        <dbReference type="ARBA" id="ARBA00022833"/>
    </source>
</evidence>
<feature type="compositionally biased region" description="Pro residues" evidence="5">
    <location>
        <begin position="160"/>
        <end position="176"/>
    </location>
</feature>
<keyword evidence="3" id="KW-0863">Zinc-finger</keyword>
<sequence>MSSQPIALPNGSNSVPTSSAAFNPASYTRAFFGSPISWRAGSFGSRFYPGTSPGQLLAPLELVHPSSPHPSCLMRSSASELRTKLSSSIDSDPGSLLNALNALEREDELVRATTSSPQATLTSPQCRNYTCCGMHLTDLHALVEHFEECHVVVLDPNAPPPSHNPAPSYPTPPPSTPAYAQHNPPSYYPPPPHAPPQSTDDMELDMELDLDSSPASSSASSPPQTPLASFPLPLNTPYPHNSHFAPPYPGHAATAPSSPISAFDTTAVLPAQQYPHQAFNAYAGYADFSRGMPGTDSSVGVPPALLFGSHHPAPAPALSNAPARPPQTPASTPSSSRVSSPLPASTPRASTTLSRPASSLLLSKPFRCPKPNCSKSYKQANGLKYHMTHGSCNFAPPSMVSAKPARNVGVVRSARRVASPFQRSLATNLDSVCCGKHWASAAASSDARTMPPVPWIARDASRYKSTATYAGSESGKPHVTLSGAGFTSPCVLGLFMLSGRCVRRRCSCQENGGLAGDKQDLEQ</sequence>
<evidence type="ECO:0000256" key="5">
    <source>
        <dbReference type="SAM" id="MobiDB-lite"/>
    </source>
</evidence>
<dbReference type="AlphaFoldDB" id="A0A4Z0A5A9"/>
<dbReference type="PANTHER" id="PTHR23057:SF0">
    <property type="entry name" value="JUXTAPOSED WITH ANOTHER ZINC FINGER PROTEIN 1"/>
    <property type="match status" value="1"/>
</dbReference>
<feature type="compositionally biased region" description="Low complexity" evidence="5">
    <location>
        <begin position="329"/>
        <end position="346"/>
    </location>
</feature>
<dbReference type="EMBL" id="SFCI01000132">
    <property type="protein sequence ID" value="TFY82202.1"/>
    <property type="molecule type" value="Genomic_DNA"/>
</dbReference>